<feature type="region of interest" description="Disordered" evidence="2">
    <location>
        <begin position="248"/>
        <end position="283"/>
    </location>
</feature>
<evidence type="ECO:0000313" key="5">
    <source>
        <dbReference type="Proteomes" id="UP000007796"/>
    </source>
</evidence>
<feature type="compositionally biased region" description="Basic and acidic residues" evidence="2">
    <location>
        <begin position="342"/>
        <end position="351"/>
    </location>
</feature>
<sequence>MSKTDAHMSVLFRTPKQQAQQTQQMQQPTEQPAQEKPYVWRMYSQTERKYQLFPKDKQQLPPTPETGLDPEQAFALAMGQNSNGAGADKTATPPNGLRLRIKEHNLTRRRKVSVPELGPMTTVQEIAMDSPTIPGRPPLHERSISAPGTSWRQHHLVDCMIPQTVYDDETSEPTDVSETQLDPPRCNSAQAVLSPSTTNAKAAAKKAAAKAASAKATLHHPLSPKSLTPLVIPAPRVHASCIRPAIAGLSGTGRGMRSGSNSADSALRSARSEDSPRNRTPFTPLSASLLFTAPPSAVSATSSASTPLSAASTLPTPLSAITPMSATEPRASPKPRAAAGEGAEKMGEKRAILARSASTSTRPAASHRRGQSESGSIMERGRPRKRSASREGASTSLGIASSTTAMGTSPKQTASLANRSAERRAFELLPRGWKAPEAAAMLGTAETMALATQALQQAARFEVLRREDVESLSRELRSLDERTEYLRSTYTSLRSGRRNLHSRICQYLRSPRVARFSHDAMLRQEEALAELDASIDDWVTKLEQAENRRTRVRQKLLEHVAAAATLPLVGAEVSGVSESLQMAMGLMQAASSSGGQTGVSNAATSPKPHHDGTNMCTPPRSPTKAAVPTASSYSRLVTPVSSSPSPSPQRPIVARVPSAILEQPMVEEAMAMGEQEERERLERLGVMGSPMTSISSRRVDVESIRIYAGDDVYTLLADVESQITQMGGQDGTAEAGLSDEERKNLHRAHSHELLNGRCSDVGSRKMAPAPAAAASASAARTASPPPVDTTEIFLTSAVFQPERSVLAI</sequence>
<feature type="region of interest" description="Disordered" evidence="2">
    <location>
        <begin position="1"/>
        <end position="37"/>
    </location>
</feature>
<feature type="compositionally biased region" description="Low complexity" evidence="2">
    <location>
        <begin position="354"/>
        <end position="364"/>
    </location>
</feature>
<evidence type="ECO:0000256" key="2">
    <source>
        <dbReference type="SAM" id="MobiDB-lite"/>
    </source>
</evidence>
<protein>
    <recommendedName>
        <fullName evidence="3">Up-regulated during septation protein 1 domain-containing protein</fullName>
    </recommendedName>
</protein>
<dbReference type="HOGENOM" id="CLU_013725_0_0_1"/>
<feature type="region of interest" description="Disordered" evidence="2">
    <location>
        <begin position="297"/>
        <end position="413"/>
    </location>
</feature>
<feature type="coiled-coil region" evidence="1">
    <location>
        <begin position="528"/>
        <end position="562"/>
    </location>
</feature>
<dbReference type="GeneID" id="25979352"/>
<gene>
    <name evidence="4" type="ORF">CMQ_5971</name>
</gene>
<dbReference type="InParanoid" id="F0XLR1"/>
<organism evidence="5">
    <name type="scientific">Grosmannia clavigera (strain kw1407 / UAMH 11150)</name>
    <name type="common">Blue stain fungus</name>
    <name type="synonym">Graphiocladiella clavigera</name>
    <dbReference type="NCBI Taxonomy" id="655863"/>
    <lineage>
        <taxon>Eukaryota</taxon>
        <taxon>Fungi</taxon>
        <taxon>Dikarya</taxon>
        <taxon>Ascomycota</taxon>
        <taxon>Pezizomycotina</taxon>
        <taxon>Sordariomycetes</taxon>
        <taxon>Sordariomycetidae</taxon>
        <taxon>Ophiostomatales</taxon>
        <taxon>Ophiostomataceae</taxon>
        <taxon>Leptographium</taxon>
    </lineage>
</organism>
<proteinExistence type="predicted"/>
<keyword evidence="5" id="KW-1185">Reference proteome</keyword>
<name>F0XLR1_GROCL</name>
<dbReference type="EMBL" id="GL629794">
    <property type="protein sequence ID" value="EFX01029.1"/>
    <property type="molecule type" value="Genomic_DNA"/>
</dbReference>
<reference evidence="4 5" key="1">
    <citation type="journal article" date="2011" name="Proc. Natl. Acad. Sci. U.S.A.">
        <title>Genome and transcriptome analyses of the mountain pine beetle-fungal symbiont Grosmannia clavigera, a lodgepole pine pathogen.</title>
        <authorList>
            <person name="DiGuistini S."/>
            <person name="Wang Y."/>
            <person name="Liao N.Y."/>
            <person name="Taylor G."/>
            <person name="Tanguay P."/>
            <person name="Feau N."/>
            <person name="Henrissat B."/>
            <person name="Chan S.K."/>
            <person name="Hesse-Orce U."/>
            <person name="Alamouti S.M."/>
            <person name="Tsui C.K.M."/>
            <person name="Docking R.T."/>
            <person name="Levasseur A."/>
            <person name="Haridas S."/>
            <person name="Robertson G."/>
            <person name="Birol I."/>
            <person name="Holt R.A."/>
            <person name="Marra M.A."/>
            <person name="Hamelin R.C."/>
            <person name="Hirst M."/>
            <person name="Jones S.J.M."/>
            <person name="Bohlmann J."/>
            <person name="Breuil C."/>
        </authorList>
    </citation>
    <scope>NUCLEOTIDE SEQUENCE [LARGE SCALE GENOMIC DNA]</scope>
    <source>
        <strain evidence="5">kw1407 / UAMH 11150</strain>
    </source>
</reference>
<feature type="compositionally biased region" description="Low complexity" evidence="2">
    <location>
        <begin position="17"/>
        <end position="35"/>
    </location>
</feature>
<evidence type="ECO:0000313" key="4">
    <source>
        <dbReference type="EMBL" id="EFX01029.1"/>
    </source>
</evidence>
<keyword evidence="1" id="KW-0175">Coiled coil</keyword>
<dbReference type="OrthoDB" id="5429395at2759"/>
<dbReference type="InterPro" id="IPR029191">
    <property type="entry name" value="Uds1"/>
</dbReference>
<dbReference type="RefSeq" id="XP_014170511.1">
    <property type="nucleotide sequence ID" value="XM_014315036.1"/>
</dbReference>
<dbReference type="Proteomes" id="UP000007796">
    <property type="component" value="Unassembled WGS sequence"/>
</dbReference>
<dbReference type="eggNOG" id="ENOG502S13H">
    <property type="taxonomic scope" value="Eukaryota"/>
</dbReference>
<feature type="compositionally biased region" description="Low complexity" evidence="2">
    <location>
        <begin position="297"/>
        <end position="320"/>
    </location>
</feature>
<accession>F0XLR1</accession>
<dbReference type="STRING" id="655863.F0XLR1"/>
<evidence type="ECO:0000259" key="3">
    <source>
        <dbReference type="Pfam" id="PF15456"/>
    </source>
</evidence>
<feature type="region of interest" description="Disordered" evidence="2">
    <location>
        <begin position="591"/>
        <end position="626"/>
    </location>
</feature>
<feature type="compositionally biased region" description="Polar residues" evidence="2">
    <location>
        <begin position="591"/>
        <end position="604"/>
    </location>
</feature>
<feature type="domain" description="Up-regulated during septation protein 1" evidence="3">
    <location>
        <begin position="450"/>
        <end position="565"/>
    </location>
</feature>
<feature type="compositionally biased region" description="Polar residues" evidence="2">
    <location>
        <begin position="392"/>
        <end position="413"/>
    </location>
</feature>
<dbReference type="Pfam" id="PF15456">
    <property type="entry name" value="Uds1"/>
    <property type="match status" value="1"/>
</dbReference>
<evidence type="ECO:0000256" key="1">
    <source>
        <dbReference type="SAM" id="Coils"/>
    </source>
</evidence>
<dbReference type="AlphaFoldDB" id="F0XLR1"/>